<dbReference type="STRING" id="670483.S7Q765"/>
<dbReference type="HOGENOM" id="CLU_034953_2_1_1"/>
<evidence type="ECO:0000313" key="8">
    <source>
        <dbReference type="Proteomes" id="UP000030669"/>
    </source>
</evidence>
<feature type="region of interest" description="Disordered" evidence="6">
    <location>
        <begin position="1"/>
        <end position="75"/>
    </location>
</feature>
<evidence type="ECO:0000256" key="4">
    <source>
        <dbReference type="ARBA" id="ARBA00023163"/>
    </source>
</evidence>
<reference evidence="7 8" key="1">
    <citation type="journal article" date="2012" name="Science">
        <title>The Paleozoic origin of enzymatic lignin decomposition reconstructed from 31 fungal genomes.</title>
        <authorList>
            <person name="Floudas D."/>
            <person name="Binder M."/>
            <person name="Riley R."/>
            <person name="Barry K."/>
            <person name="Blanchette R.A."/>
            <person name="Henrissat B."/>
            <person name="Martinez A.T."/>
            <person name="Otillar R."/>
            <person name="Spatafora J.W."/>
            <person name="Yadav J.S."/>
            <person name="Aerts A."/>
            <person name="Benoit I."/>
            <person name="Boyd A."/>
            <person name="Carlson A."/>
            <person name="Copeland A."/>
            <person name="Coutinho P.M."/>
            <person name="de Vries R.P."/>
            <person name="Ferreira P."/>
            <person name="Findley K."/>
            <person name="Foster B."/>
            <person name="Gaskell J."/>
            <person name="Glotzer D."/>
            <person name="Gorecki P."/>
            <person name="Heitman J."/>
            <person name="Hesse C."/>
            <person name="Hori C."/>
            <person name="Igarashi K."/>
            <person name="Jurgens J.A."/>
            <person name="Kallen N."/>
            <person name="Kersten P."/>
            <person name="Kohler A."/>
            <person name="Kuees U."/>
            <person name="Kumar T.K.A."/>
            <person name="Kuo A."/>
            <person name="LaButti K."/>
            <person name="Larrondo L.F."/>
            <person name="Lindquist E."/>
            <person name="Ling A."/>
            <person name="Lombard V."/>
            <person name="Lucas S."/>
            <person name="Lundell T."/>
            <person name="Martin R."/>
            <person name="McLaughlin D.J."/>
            <person name="Morgenstern I."/>
            <person name="Morin E."/>
            <person name="Murat C."/>
            <person name="Nagy L.G."/>
            <person name="Nolan M."/>
            <person name="Ohm R.A."/>
            <person name="Patyshakuliyeva A."/>
            <person name="Rokas A."/>
            <person name="Ruiz-Duenas F.J."/>
            <person name="Sabat G."/>
            <person name="Salamov A."/>
            <person name="Samejima M."/>
            <person name="Schmutz J."/>
            <person name="Slot J.C."/>
            <person name="St John F."/>
            <person name="Stenlid J."/>
            <person name="Sun H."/>
            <person name="Sun S."/>
            <person name="Syed K."/>
            <person name="Tsang A."/>
            <person name="Wiebenga A."/>
            <person name="Young D."/>
            <person name="Pisabarro A."/>
            <person name="Eastwood D.C."/>
            <person name="Martin F."/>
            <person name="Cullen D."/>
            <person name="Grigoriev I.V."/>
            <person name="Hibbett D.S."/>
        </authorList>
    </citation>
    <scope>NUCLEOTIDE SEQUENCE [LARGE SCALE GENOMIC DNA]</scope>
    <source>
        <strain evidence="7 8">ATCC 11539</strain>
    </source>
</reference>
<dbReference type="GO" id="GO:0005730">
    <property type="term" value="C:nucleolus"/>
    <property type="evidence" value="ECO:0007669"/>
    <property type="project" value="UniProtKB-SubCell"/>
</dbReference>
<dbReference type="PANTHER" id="PTHR14440">
    <property type="entry name" value="DNA-DIRECTED RNA POLYMERASE I SUBUNIT RPA49"/>
    <property type="match status" value="1"/>
</dbReference>
<evidence type="ECO:0000256" key="5">
    <source>
        <dbReference type="ARBA" id="ARBA00023242"/>
    </source>
</evidence>
<dbReference type="OMA" id="DVYPFDE"/>
<dbReference type="GeneID" id="19308569"/>
<evidence type="ECO:0000256" key="3">
    <source>
        <dbReference type="ARBA" id="ARBA00022478"/>
    </source>
</evidence>
<keyword evidence="8" id="KW-1185">Reference proteome</keyword>
<dbReference type="GO" id="GO:0003677">
    <property type="term" value="F:DNA binding"/>
    <property type="evidence" value="ECO:0007669"/>
    <property type="project" value="InterPro"/>
</dbReference>
<dbReference type="GO" id="GO:0000428">
    <property type="term" value="C:DNA-directed RNA polymerase complex"/>
    <property type="evidence" value="ECO:0007669"/>
    <property type="project" value="UniProtKB-KW"/>
</dbReference>
<dbReference type="EMBL" id="KB469301">
    <property type="protein sequence ID" value="EPQ55866.1"/>
    <property type="molecule type" value="Genomic_DNA"/>
</dbReference>
<comment type="subcellular location">
    <subcellularLocation>
        <location evidence="1">Nucleus</location>
        <location evidence="1">Nucleolus</location>
    </subcellularLocation>
</comment>
<dbReference type="GO" id="GO:0006351">
    <property type="term" value="P:DNA-templated transcription"/>
    <property type="evidence" value="ECO:0007669"/>
    <property type="project" value="InterPro"/>
</dbReference>
<organism evidence="7 8">
    <name type="scientific">Gloeophyllum trabeum (strain ATCC 11539 / FP-39264 / Madison 617)</name>
    <name type="common">Brown rot fungus</name>
    <dbReference type="NCBI Taxonomy" id="670483"/>
    <lineage>
        <taxon>Eukaryota</taxon>
        <taxon>Fungi</taxon>
        <taxon>Dikarya</taxon>
        <taxon>Basidiomycota</taxon>
        <taxon>Agaricomycotina</taxon>
        <taxon>Agaricomycetes</taxon>
        <taxon>Gloeophyllales</taxon>
        <taxon>Gloeophyllaceae</taxon>
        <taxon>Gloeophyllum</taxon>
    </lineage>
</organism>
<evidence type="ECO:0000313" key="7">
    <source>
        <dbReference type="EMBL" id="EPQ55866.1"/>
    </source>
</evidence>
<dbReference type="eggNOG" id="KOG4183">
    <property type="taxonomic scope" value="Eukaryota"/>
</dbReference>
<evidence type="ECO:0000256" key="2">
    <source>
        <dbReference type="ARBA" id="ARBA00009430"/>
    </source>
</evidence>
<dbReference type="Pfam" id="PF06870">
    <property type="entry name" value="RNA_pol_I_A49"/>
    <property type="match status" value="1"/>
</dbReference>
<dbReference type="RefSeq" id="XP_007865891.1">
    <property type="nucleotide sequence ID" value="XM_007867700.1"/>
</dbReference>
<dbReference type="OrthoDB" id="532500at2759"/>
<proteinExistence type="inferred from homology"/>
<gene>
    <name evidence="7" type="ORF">GLOTRDRAFT_76096</name>
</gene>
<evidence type="ECO:0000256" key="6">
    <source>
        <dbReference type="SAM" id="MobiDB-lite"/>
    </source>
</evidence>
<dbReference type="AlphaFoldDB" id="S7Q765"/>
<protein>
    <submittedName>
        <fullName evidence="7">RNA polymerase I associated factor, A49-like protein</fullName>
    </submittedName>
</protein>
<comment type="similarity">
    <text evidence="2">Belongs to the eukaryotic RPA49/POLR1E RNA polymerase subunit family.</text>
</comment>
<dbReference type="Proteomes" id="UP000030669">
    <property type="component" value="Unassembled WGS sequence"/>
</dbReference>
<keyword evidence="5" id="KW-0539">Nucleus</keyword>
<keyword evidence="3" id="KW-0240">DNA-directed RNA polymerase</keyword>
<dbReference type="KEGG" id="gtr:GLOTRDRAFT_76096"/>
<sequence>MASTSISKKRKRDEEGPKVSFRVAEQKGSGNGPVLASFPAVEPPPKTPFRCYAPKRHRSDEGDSEAGPQSVTIAGETDTVEFSTIEGIEAGAGCRYLIGIHDKRTNKTVIRPAPLHVFSRQVKALKGLQPAPVTAAQRIEARNALGEIFGTKKAKAAIRAHERNKVDVSAMQNVAGHLQDRIESSTTTLPTKEEAKATADSSRLIPRYNGDAATPEDVYGLHDIIPELEWNALPISAFMAAQTQRDRVALLPYTRSTWVNQHLQLAFSAPKVNRSTLKILFYISSMLAFRNIAPKKMSDKQALQERLSRIPSVILDGLLSRFSETARDSDQLRSTPQTETSLLTHMFALCLRVDDYATDTTLVASDLSMQVAKVNALFKSLGCKIEKLSMTELKRLGLPDSAAATKRAVLKIPLEFPRPRAKRRT</sequence>
<evidence type="ECO:0000256" key="1">
    <source>
        <dbReference type="ARBA" id="ARBA00004604"/>
    </source>
</evidence>
<dbReference type="SMR" id="S7Q765"/>
<accession>S7Q765</accession>
<dbReference type="InterPro" id="IPR009668">
    <property type="entry name" value="RNA_pol-assoc_fac_A49-like"/>
</dbReference>
<keyword evidence="4" id="KW-0804">Transcription</keyword>
<name>S7Q765_GLOTA</name>